<gene>
    <name evidence="1" type="ORF">RBI02_06005</name>
</gene>
<comment type="caution">
    <text evidence="1">The sequence shown here is derived from an EMBL/GenBank/DDBJ whole genome shotgun (WGS) entry which is preliminary data.</text>
</comment>
<dbReference type="RefSeq" id="WP_315341815.1">
    <property type="nucleotide sequence ID" value="NZ_JAVDZE010000002.1"/>
</dbReference>
<dbReference type="EMBL" id="JAVDZE010000002">
    <property type="protein sequence ID" value="MDV3104094.1"/>
    <property type="molecule type" value="Genomic_DNA"/>
</dbReference>
<dbReference type="InterPro" id="IPR011330">
    <property type="entry name" value="Glyco_hydro/deAcase_b/a-brl"/>
</dbReference>
<evidence type="ECO:0000313" key="2">
    <source>
        <dbReference type="Proteomes" id="UP001245683"/>
    </source>
</evidence>
<accession>A0AAE4SYU1</accession>
<protein>
    <recommendedName>
        <fullName evidence="3">Polysaccharide deacetylase</fullName>
    </recommendedName>
</protein>
<dbReference type="Proteomes" id="UP001245683">
    <property type="component" value="Unassembled WGS sequence"/>
</dbReference>
<evidence type="ECO:0008006" key="3">
    <source>
        <dbReference type="Google" id="ProtNLM"/>
    </source>
</evidence>
<sequence>MDFTLDKYEKLLSFLQNNYGIYTVKRYLVEKPERNFVILRHDVDRSPKNALKMAELEAKLGVRSTYYFRYPYTFKQEVIKKISELGHEIGYHYEVLSKARGDSEKAIQMFKSELEEFRKVTDVKTICMHGSPLSKYDNRKLWEHYDFRQFDIIGEAYLSINDPEVYYLTDTGRNWNNRNNIRDKFVWKSLKREIENTDHLVHVLEELKPKKLYLTVHPERWGYNSANWIRGWTRDLIFNIGKCVLKCHLSDLNDSKESKEKEVYQ</sequence>
<evidence type="ECO:0000313" key="1">
    <source>
        <dbReference type="EMBL" id="MDV3104094.1"/>
    </source>
</evidence>
<name>A0AAE4SYU1_9EURY</name>
<reference evidence="1 2" key="1">
    <citation type="submission" date="2023-08" db="EMBL/GenBank/DDBJ databases">
        <title>Draft genome sequence of Thermococcus waiotapuensis WT1T, a thermophilic sulphur-dependent archaeon from order Thermococcales.</title>
        <authorList>
            <person name="Manners S.H."/>
            <person name="Carere C.R."/>
            <person name="Dhami M.K."/>
            <person name="Dobson R.C.J."/>
            <person name="Stott M.B."/>
        </authorList>
    </citation>
    <scope>NUCLEOTIDE SEQUENCE [LARGE SCALE GENOMIC DNA]</scope>
    <source>
        <strain evidence="1 2">WT1</strain>
    </source>
</reference>
<dbReference type="SUPFAM" id="SSF88713">
    <property type="entry name" value="Glycoside hydrolase/deacetylase"/>
    <property type="match status" value="1"/>
</dbReference>
<organism evidence="1 2">
    <name type="scientific">Thermococcus waiotapuensis</name>
    <dbReference type="NCBI Taxonomy" id="90909"/>
    <lineage>
        <taxon>Archaea</taxon>
        <taxon>Methanobacteriati</taxon>
        <taxon>Methanobacteriota</taxon>
        <taxon>Thermococci</taxon>
        <taxon>Thermococcales</taxon>
        <taxon>Thermococcaceae</taxon>
        <taxon>Thermococcus</taxon>
    </lineage>
</organism>
<keyword evidence="2" id="KW-1185">Reference proteome</keyword>
<proteinExistence type="predicted"/>
<dbReference type="AlphaFoldDB" id="A0AAE4SYU1"/>
<dbReference type="GO" id="GO:0005975">
    <property type="term" value="P:carbohydrate metabolic process"/>
    <property type="evidence" value="ECO:0007669"/>
    <property type="project" value="InterPro"/>
</dbReference>